<keyword evidence="3" id="KW-1185">Reference proteome</keyword>
<feature type="region of interest" description="Disordered" evidence="1">
    <location>
        <begin position="1"/>
        <end position="27"/>
    </location>
</feature>
<feature type="compositionally biased region" description="Basic and acidic residues" evidence="1">
    <location>
        <begin position="8"/>
        <end position="20"/>
    </location>
</feature>
<comment type="caution">
    <text evidence="2">The sequence shown here is derived from an EMBL/GenBank/DDBJ whole genome shotgun (WGS) entry which is preliminary data.</text>
</comment>
<evidence type="ECO:0000256" key="1">
    <source>
        <dbReference type="SAM" id="MobiDB-lite"/>
    </source>
</evidence>
<evidence type="ECO:0000313" key="2">
    <source>
        <dbReference type="EMBL" id="MDT0409862.1"/>
    </source>
</evidence>
<protein>
    <submittedName>
        <fullName evidence="2">Uncharacterized protein</fullName>
    </submittedName>
</protein>
<dbReference type="Proteomes" id="UP001183610">
    <property type="component" value="Unassembled WGS sequence"/>
</dbReference>
<dbReference type="RefSeq" id="WP_234009783.1">
    <property type="nucleotide sequence ID" value="NZ_JAVRET010000023.1"/>
</dbReference>
<accession>A0ABU2QZI4</accession>
<feature type="region of interest" description="Disordered" evidence="1">
    <location>
        <begin position="79"/>
        <end position="116"/>
    </location>
</feature>
<feature type="compositionally biased region" description="Low complexity" evidence="1">
    <location>
        <begin position="85"/>
        <end position="116"/>
    </location>
</feature>
<sequence length="116" mass="12050">MIAPEPRTTPDGEVRRDREGTPQWITGLSVRQAQGRRTDIVHVTTSGQPQGITEGAPVRVVGFWASDWEVDGRSGVSYRAEGLEPAPGSSSTTQSAPASGSASSTPASGSRGSKGE</sequence>
<gene>
    <name evidence="2" type="ORF">RM698_12475</name>
</gene>
<dbReference type="EMBL" id="JAVRET010000023">
    <property type="protein sequence ID" value="MDT0409862.1"/>
    <property type="molecule type" value="Genomic_DNA"/>
</dbReference>
<name>A0ABU2QZI4_9ACTN</name>
<proteinExistence type="predicted"/>
<reference evidence="3" key="1">
    <citation type="submission" date="2023-07" db="EMBL/GenBank/DDBJ databases">
        <title>30 novel species of actinomycetes from the DSMZ collection.</title>
        <authorList>
            <person name="Nouioui I."/>
        </authorList>
    </citation>
    <scope>NUCLEOTIDE SEQUENCE [LARGE SCALE GENOMIC DNA]</scope>
    <source>
        <strain evidence="3">DSM 41979</strain>
    </source>
</reference>
<evidence type="ECO:0000313" key="3">
    <source>
        <dbReference type="Proteomes" id="UP001183610"/>
    </source>
</evidence>
<organism evidence="2 3">
    <name type="scientific">Streptomyces evansiae</name>
    <dbReference type="NCBI Taxonomy" id="3075535"/>
    <lineage>
        <taxon>Bacteria</taxon>
        <taxon>Bacillati</taxon>
        <taxon>Actinomycetota</taxon>
        <taxon>Actinomycetes</taxon>
        <taxon>Kitasatosporales</taxon>
        <taxon>Streptomycetaceae</taxon>
        <taxon>Streptomyces</taxon>
    </lineage>
</organism>